<dbReference type="KEGG" id="bze:COCCADRAFT_33781"/>
<dbReference type="InterPro" id="IPR011032">
    <property type="entry name" value="GroES-like_sf"/>
</dbReference>
<evidence type="ECO:0000256" key="1">
    <source>
        <dbReference type="ARBA" id="ARBA00008072"/>
    </source>
</evidence>
<protein>
    <submittedName>
        <fullName evidence="3">Uncharacterized protein</fullName>
    </submittedName>
</protein>
<evidence type="ECO:0000313" key="4">
    <source>
        <dbReference type="Proteomes" id="UP000053841"/>
    </source>
</evidence>
<reference evidence="3 4" key="1">
    <citation type="journal article" date="2013" name="PLoS Genet.">
        <title>Comparative genome structure, secondary metabolite, and effector coding capacity across Cochliobolus pathogens.</title>
        <authorList>
            <person name="Condon B.J."/>
            <person name="Leng Y."/>
            <person name="Wu D."/>
            <person name="Bushley K.E."/>
            <person name="Ohm R.A."/>
            <person name="Otillar R."/>
            <person name="Martin J."/>
            <person name="Schackwitz W."/>
            <person name="Grimwood J."/>
            <person name="MohdZainudin N."/>
            <person name="Xue C."/>
            <person name="Wang R."/>
            <person name="Manning V.A."/>
            <person name="Dhillon B."/>
            <person name="Tu Z.J."/>
            <person name="Steffenson B.J."/>
            <person name="Salamov A."/>
            <person name="Sun H."/>
            <person name="Lowry S."/>
            <person name="LaButti K."/>
            <person name="Han J."/>
            <person name="Copeland A."/>
            <person name="Lindquist E."/>
            <person name="Barry K."/>
            <person name="Schmutz J."/>
            <person name="Baker S.E."/>
            <person name="Ciuffetti L.M."/>
            <person name="Grigoriev I.V."/>
            <person name="Zhong S."/>
            <person name="Turgeon B.G."/>
        </authorList>
    </citation>
    <scope>NUCLEOTIDE SEQUENCE [LARGE SCALE GENOMIC DNA]</scope>
    <source>
        <strain evidence="3 4">26-R-13</strain>
    </source>
</reference>
<dbReference type="RefSeq" id="XP_007708754.1">
    <property type="nucleotide sequence ID" value="XM_007710564.1"/>
</dbReference>
<dbReference type="Gene3D" id="3.40.50.720">
    <property type="entry name" value="NAD(P)-binding Rossmann-like Domain"/>
    <property type="match status" value="1"/>
</dbReference>
<dbReference type="eggNOG" id="KOG1198">
    <property type="taxonomic scope" value="Eukaryota"/>
</dbReference>
<dbReference type="OrthoDB" id="3233595at2759"/>
<dbReference type="GO" id="GO:0016651">
    <property type="term" value="F:oxidoreductase activity, acting on NAD(P)H"/>
    <property type="evidence" value="ECO:0007669"/>
    <property type="project" value="InterPro"/>
</dbReference>
<dbReference type="AlphaFoldDB" id="W6YN56"/>
<name>W6YN56_COCC2</name>
<proteinExistence type="inferred from homology"/>
<dbReference type="Proteomes" id="UP000053841">
    <property type="component" value="Unassembled WGS sequence"/>
</dbReference>
<gene>
    <name evidence="3" type="ORF">COCCADRAFT_33781</name>
</gene>
<dbReference type="InterPro" id="IPR036291">
    <property type="entry name" value="NAD(P)-bd_dom_sf"/>
</dbReference>
<evidence type="ECO:0000313" key="3">
    <source>
        <dbReference type="EMBL" id="EUC36959.1"/>
    </source>
</evidence>
<organism evidence="3 4">
    <name type="scientific">Cochliobolus carbonum (strain 26-R-13)</name>
    <name type="common">Maize leaf spot fungus</name>
    <name type="synonym">Bipolaris zeicola</name>
    <dbReference type="NCBI Taxonomy" id="930089"/>
    <lineage>
        <taxon>Eukaryota</taxon>
        <taxon>Fungi</taxon>
        <taxon>Dikarya</taxon>
        <taxon>Ascomycota</taxon>
        <taxon>Pezizomycotina</taxon>
        <taxon>Dothideomycetes</taxon>
        <taxon>Pleosporomycetidae</taxon>
        <taxon>Pleosporales</taxon>
        <taxon>Pleosporineae</taxon>
        <taxon>Pleosporaceae</taxon>
        <taxon>Bipolaris</taxon>
    </lineage>
</organism>
<dbReference type="SUPFAM" id="SSF50129">
    <property type="entry name" value="GroES-like"/>
    <property type="match status" value="1"/>
</dbReference>
<dbReference type="PANTHER" id="PTHR45348:SF5">
    <property type="entry name" value="OXIDOREDUCTASE, PUTATIVE (AFU_ORTHOLOGUE AFUA_8G01420)-RELATED"/>
    <property type="match status" value="1"/>
</dbReference>
<dbReference type="InterPro" id="IPR047122">
    <property type="entry name" value="Trans-enoyl_RdTase-like"/>
</dbReference>
<dbReference type="EMBL" id="KI964556">
    <property type="protein sequence ID" value="EUC36959.1"/>
    <property type="molecule type" value="Genomic_DNA"/>
</dbReference>
<comment type="similarity">
    <text evidence="1">Belongs to the zinc-containing alcohol dehydrogenase family.</text>
</comment>
<keyword evidence="2" id="KW-0560">Oxidoreductase</keyword>
<dbReference type="Gene3D" id="3.90.180.10">
    <property type="entry name" value="Medium-chain alcohol dehydrogenases, catalytic domain"/>
    <property type="match status" value="1"/>
</dbReference>
<dbReference type="PANTHER" id="PTHR45348">
    <property type="entry name" value="HYPOTHETICAL OXIDOREDUCTASE (EUROFUNG)"/>
    <property type="match status" value="1"/>
</dbReference>
<dbReference type="HOGENOM" id="CLU_026673_16_0_1"/>
<sequence length="233" mass="24797">MKEFIGGPGLVGKVVEHDIPQPGVGQVVVKVAAAGSTQKTGIPNGSFAEYAVIEVNTAWVLGPQTTFEEAATAPLNVCIAATGLYLDLKPLVPWLPAKEPTPLIVWGATSAVGSYAVQLAYLEDFIDRSQGDTILDYRDSEDDIKEGIRNAAGGREILHAIEGTMGTGGHIALVLFEKEYTGIPSHVTHNKYNVSVVHESEKDFGFGGLNGVITAFERLKAGEAHAVKYVIKP</sequence>
<evidence type="ECO:0000256" key="2">
    <source>
        <dbReference type="ARBA" id="ARBA00023002"/>
    </source>
</evidence>
<accession>W6YN56</accession>
<dbReference type="SUPFAM" id="SSF51735">
    <property type="entry name" value="NAD(P)-binding Rossmann-fold domains"/>
    <property type="match status" value="1"/>
</dbReference>
<dbReference type="GeneID" id="19147598"/>
<keyword evidence="4" id="KW-1185">Reference proteome</keyword>